<evidence type="ECO:0000313" key="3">
    <source>
        <dbReference type="Proteomes" id="UP000323082"/>
    </source>
</evidence>
<dbReference type="PANTHER" id="PTHR36836:SF1">
    <property type="entry name" value="COLANIC ACID BIOSYNTHESIS PROTEIN WCAK"/>
    <property type="match status" value="1"/>
</dbReference>
<dbReference type="Pfam" id="PF04230">
    <property type="entry name" value="PS_pyruv_trans"/>
    <property type="match status" value="1"/>
</dbReference>
<proteinExistence type="predicted"/>
<gene>
    <name evidence="2" type="ORF">FW780_21580</name>
</gene>
<comment type="caution">
    <text evidence="2">The sequence shown here is derived from an EMBL/GenBank/DDBJ whole genome shotgun (WGS) entry which is preliminary data.</text>
</comment>
<dbReference type="InterPro" id="IPR007345">
    <property type="entry name" value="Polysacch_pyruvyl_Trfase"/>
</dbReference>
<dbReference type="Proteomes" id="UP000323082">
    <property type="component" value="Unassembled WGS sequence"/>
</dbReference>
<protein>
    <recommendedName>
        <fullName evidence="1">Polysaccharide pyruvyl transferase domain-containing protein</fullName>
    </recommendedName>
</protein>
<name>A0A5B2TPF3_9FLAO</name>
<evidence type="ECO:0000259" key="1">
    <source>
        <dbReference type="Pfam" id="PF04230"/>
    </source>
</evidence>
<reference evidence="2 3" key="1">
    <citation type="journal article" date="2015" name="Int. J. Syst. Evol. Microbiol.">
        <title>Chryseobacterium sediminis sp. nov., isolated from a river sediment.</title>
        <authorList>
            <person name="Kampfer P."/>
            <person name="Busse H.J."/>
            <person name="McInroy J.A."/>
            <person name="Glaeser S.P."/>
        </authorList>
    </citation>
    <scope>NUCLEOTIDE SEQUENCE [LARGE SCALE GENOMIC DNA]</scope>
    <source>
        <strain evidence="2 3">IMT-174</strain>
    </source>
</reference>
<dbReference type="PANTHER" id="PTHR36836">
    <property type="entry name" value="COLANIC ACID BIOSYNTHESIS PROTEIN WCAK"/>
    <property type="match status" value="1"/>
</dbReference>
<dbReference type="OrthoDB" id="624106at2"/>
<sequence length="360" mass="40953">MNISIKGAYGDSNFGDDLLMVVFEDFIKANIKNQSLNFIGAENNYVSKFLSGSSYNNNQKDDLLVYGGGTQFFSFIEKSTLTTKIKNNIAKSPVKILKKVFQKISSGNNEVAANYEKAFLGFGLGPFNNNVQAIEFAKNQLKDSLFTGVRDQVSYDYCNDWNIQSFLGADVVFSSYFYKYIQNVSKAEDTNKIGIIVRDWEWKNSPADYQDQLISFVNSNPQLDVTFIVFAKDKDPKWLKRIQNYKSIVWHPETMGINDFIETLNSFSTFITARYHGAIIAGLLGKKVICVEIEPKLRILTEQIPSFALWDDHFDIGKLGELVQSELENDHQKSISDLRSKADDMLNQFVKKYNSTFNGE</sequence>
<dbReference type="RefSeq" id="WP_149835649.1">
    <property type="nucleotide sequence ID" value="NZ_VUNZ01000006.1"/>
</dbReference>
<dbReference type="EMBL" id="VUNZ01000006">
    <property type="protein sequence ID" value="KAA2215708.1"/>
    <property type="molecule type" value="Genomic_DNA"/>
</dbReference>
<feature type="domain" description="Polysaccharide pyruvyl transferase" evidence="1">
    <location>
        <begin position="13"/>
        <end position="292"/>
    </location>
</feature>
<organism evidence="2 3">
    <name type="scientific">Chryseobacterium sediminis</name>
    <dbReference type="NCBI Taxonomy" id="1679494"/>
    <lineage>
        <taxon>Bacteria</taxon>
        <taxon>Pseudomonadati</taxon>
        <taxon>Bacteroidota</taxon>
        <taxon>Flavobacteriia</taxon>
        <taxon>Flavobacteriales</taxon>
        <taxon>Weeksellaceae</taxon>
        <taxon>Chryseobacterium group</taxon>
        <taxon>Chryseobacterium</taxon>
    </lineage>
</organism>
<evidence type="ECO:0000313" key="2">
    <source>
        <dbReference type="EMBL" id="KAA2215708.1"/>
    </source>
</evidence>
<accession>A0A5B2TPF3</accession>
<dbReference type="AlphaFoldDB" id="A0A5B2TPF3"/>